<dbReference type="SUPFAM" id="SSF54523">
    <property type="entry name" value="Pili subunits"/>
    <property type="match status" value="1"/>
</dbReference>
<evidence type="ECO:0000256" key="4">
    <source>
        <dbReference type="ARBA" id="ARBA00022481"/>
    </source>
</evidence>
<evidence type="ECO:0000256" key="1">
    <source>
        <dbReference type="ARBA" id="ARBA00004377"/>
    </source>
</evidence>
<dbReference type="Pfam" id="PF07963">
    <property type="entry name" value="N_methyl"/>
    <property type="match status" value="1"/>
</dbReference>
<evidence type="ECO:0000259" key="12">
    <source>
        <dbReference type="Pfam" id="PF12019"/>
    </source>
</evidence>
<evidence type="ECO:0000256" key="11">
    <source>
        <dbReference type="SAM" id="Phobius"/>
    </source>
</evidence>
<keyword evidence="7 11" id="KW-1133">Transmembrane helix</keyword>
<evidence type="ECO:0000256" key="8">
    <source>
        <dbReference type="ARBA" id="ARBA00023136"/>
    </source>
</evidence>
<evidence type="ECO:0000256" key="9">
    <source>
        <dbReference type="ARBA" id="ARBA00025772"/>
    </source>
</evidence>
<evidence type="ECO:0000313" key="13">
    <source>
        <dbReference type="EMBL" id="MDQ0473531.1"/>
    </source>
</evidence>
<sequence length="155" mass="16172">MTATSPRTTGDEPGHDRGATLVELLVVLAILGLSATLGATGWLTWRNARALDDSAGRIVRLAGQARVEALRQGKAVTLSVNAAQGTLAIPALSKRLALPPDTQLLAETAAMGDAPSILFLPDGSSTGAMLTLSRPGHGMRRLRVSWADGSVRREP</sequence>
<dbReference type="NCBIfam" id="TIGR02532">
    <property type="entry name" value="IV_pilin_GFxxxE"/>
    <property type="match status" value="1"/>
</dbReference>
<evidence type="ECO:0000256" key="2">
    <source>
        <dbReference type="ARBA" id="ARBA00021549"/>
    </source>
</evidence>
<protein>
    <recommendedName>
        <fullName evidence="2">Type II secretion system protein H</fullName>
    </recommendedName>
    <alternativeName>
        <fullName evidence="10">General secretion pathway protein H</fullName>
    </alternativeName>
</protein>
<organism evidence="13 14">
    <name type="scientific">Labrys wisconsinensis</name>
    <dbReference type="NCBI Taxonomy" id="425677"/>
    <lineage>
        <taxon>Bacteria</taxon>
        <taxon>Pseudomonadati</taxon>
        <taxon>Pseudomonadota</taxon>
        <taxon>Alphaproteobacteria</taxon>
        <taxon>Hyphomicrobiales</taxon>
        <taxon>Xanthobacteraceae</taxon>
        <taxon>Labrys</taxon>
    </lineage>
</organism>
<keyword evidence="14" id="KW-1185">Reference proteome</keyword>
<comment type="caution">
    <text evidence="13">The sequence shown here is derived from an EMBL/GenBank/DDBJ whole genome shotgun (WGS) entry which is preliminary data.</text>
</comment>
<dbReference type="RefSeq" id="WP_307281953.1">
    <property type="nucleotide sequence ID" value="NZ_JAUSVX010000017.1"/>
</dbReference>
<reference evidence="13 14" key="1">
    <citation type="submission" date="2023-07" db="EMBL/GenBank/DDBJ databases">
        <title>Genomic Encyclopedia of Type Strains, Phase IV (KMG-IV): sequencing the most valuable type-strain genomes for metagenomic binning, comparative biology and taxonomic classification.</title>
        <authorList>
            <person name="Goeker M."/>
        </authorList>
    </citation>
    <scope>NUCLEOTIDE SEQUENCE [LARGE SCALE GENOMIC DNA]</scope>
    <source>
        <strain evidence="13 14">DSM 19619</strain>
    </source>
</reference>
<keyword evidence="6 11" id="KW-0812">Transmembrane</keyword>
<evidence type="ECO:0000313" key="14">
    <source>
        <dbReference type="Proteomes" id="UP001242480"/>
    </source>
</evidence>
<comment type="similarity">
    <text evidence="9">Belongs to the GSP H family.</text>
</comment>
<proteinExistence type="inferred from homology"/>
<evidence type="ECO:0000256" key="7">
    <source>
        <dbReference type="ARBA" id="ARBA00022989"/>
    </source>
</evidence>
<keyword evidence="4" id="KW-0488">Methylation</keyword>
<keyword evidence="5" id="KW-0997">Cell inner membrane</keyword>
<comment type="subcellular location">
    <subcellularLocation>
        <location evidence="1">Cell inner membrane</location>
        <topology evidence="1">Single-pass membrane protein</topology>
    </subcellularLocation>
</comment>
<keyword evidence="3" id="KW-1003">Cell membrane</keyword>
<evidence type="ECO:0000256" key="6">
    <source>
        <dbReference type="ARBA" id="ARBA00022692"/>
    </source>
</evidence>
<dbReference type="InterPro" id="IPR022346">
    <property type="entry name" value="T2SS_GspH"/>
</dbReference>
<name>A0ABU0JGW0_9HYPH</name>
<gene>
    <name evidence="13" type="ORF">QO011_006567</name>
</gene>
<dbReference type="Proteomes" id="UP001242480">
    <property type="component" value="Unassembled WGS sequence"/>
</dbReference>
<feature type="transmembrane region" description="Helical" evidence="11">
    <location>
        <begin position="24"/>
        <end position="45"/>
    </location>
</feature>
<dbReference type="EMBL" id="JAUSVX010000017">
    <property type="protein sequence ID" value="MDQ0473531.1"/>
    <property type="molecule type" value="Genomic_DNA"/>
</dbReference>
<accession>A0ABU0JGW0</accession>
<dbReference type="InterPro" id="IPR045584">
    <property type="entry name" value="Pilin-like"/>
</dbReference>
<feature type="domain" description="General secretion pathway GspH" evidence="12">
    <location>
        <begin position="55"/>
        <end position="147"/>
    </location>
</feature>
<evidence type="ECO:0000256" key="3">
    <source>
        <dbReference type="ARBA" id="ARBA00022475"/>
    </source>
</evidence>
<keyword evidence="8 11" id="KW-0472">Membrane</keyword>
<evidence type="ECO:0000256" key="5">
    <source>
        <dbReference type="ARBA" id="ARBA00022519"/>
    </source>
</evidence>
<dbReference type="InterPro" id="IPR012902">
    <property type="entry name" value="N_methyl_site"/>
</dbReference>
<evidence type="ECO:0000256" key="10">
    <source>
        <dbReference type="ARBA" id="ARBA00030775"/>
    </source>
</evidence>
<dbReference type="Pfam" id="PF12019">
    <property type="entry name" value="GspH"/>
    <property type="match status" value="1"/>
</dbReference>